<organism evidence="1 2">
    <name type="scientific">Mesonia oceanica</name>
    <dbReference type="NCBI Taxonomy" id="2687242"/>
    <lineage>
        <taxon>Bacteria</taxon>
        <taxon>Pseudomonadati</taxon>
        <taxon>Bacteroidota</taxon>
        <taxon>Flavobacteriia</taxon>
        <taxon>Flavobacteriales</taxon>
        <taxon>Flavobacteriaceae</taxon>
        <taxon>Mesonia</taxon>
    </lineage>
</organism>
<dbReference type="EMBL" id="CABVMM010000006">
    <property type="protein sequence ID" value="VVV00509.1"/>
    <property type="molecule type" value="Genomic_DNA"/>
</dbReference>
<keyword evidence="2" id="KW-1185">Reference proteome</keyword>
<name>A0AC61Y7M8_9FLAO</name>
<dbReference type="Proteomes" id="UP000356253">
    <property type="component" value="Unassembled WGS sequence"/>
</dbReference>
<proteinExistence type="predicted"/>
<sequence length="383" mass="44747">MIKNSNKIIIISHLLIEGRACIGIRHQHDKRIEKLCRNIPFYKWSSEFGMGYVFNSKENLKLIFKVFKGKAWVDTSKFFKSSPISSSSRKFSYQAYLNSNSNSKDRCPPSFLHKLELKGYSHNTAKSYISCFEKFMSYYSSSNVDHLDEQDIRRYLQKLIRAGKSSSYLNQNINAIKFYYEIVLGMPHRFYELERPRKQKKLPKVLSKNDIKLMLAHTNNIKHLCIIELLYSGGLRRSELLNLELNDIQSKRFLINIRDTKGNTERFTLLSEKTLINLRSYYREWKPKKFLFEGKPGNQYSATSVAAIVKRSASRAGISQKVSPHMLRHSFATHLLEDGVDLRYIQQLLGHKTTKTTEIYTHVANHQLKKIKNPLDSLYLDNR</sequence>
<comment type="caution">
    <text evidence="1">The sequence shown here is derived from an EMBL/GenBank/DDBJ whole genome shotgun (WGS) entry which is preliminary data.</text>
</comment>
<protein>
    <submittedName>
        <fullName evidence="1">Tyrosine recombinase XerD</fullName>
    </submittedName>
</protein>
<reference evidence="1" key="1">
    <citation type="submission" date="2019-09" db="EMBL/GenBank/DDBJ databases">
        <authorList>
            <person name="Rodrigo-Torres L."/>
            <person name="Arahal R. D."/>
            <person name="Lucena T."/>
        </authorList>
    </citation>
    <scope>NUCLEOTIDE SEQUENCE</scope>
    <source>
        <strain evidence="1">ISS653</strain>
    </source>
</reference>
<gene>
    <name evidence="1" type="primary">xerD_3</name>
    <name evidence="1" type="ORF">FVB9532_01780</name>
</gene>
<evidence type="ECO:0000313" key="1">
    <source>
        <dbReference type="EMBL" id="VVV00509.1"/>
    </source>
</evidence>
<accession>A0AC61Y7M8</accession>
<evidence type="ECO:0000313" key="2">
    <source>
        <dbReference type="Proteomes" id="UP000356253"/>
    </source>
</evidence>